<accession>A0A7J7ID29</accession>
<proteinExistence type="predicted"/>
<dbReference type="InterPro" id="IPR027417">
    <property type="entry name" value="P-loop_NTPase"/>
</dbReference>
<evidence type="ECO:0000313" key="3">
    <source>
        <dbReference type="Proteomes" id="UP000530660"/>
    </source>
</evidence>
<organism evidence="2 3">
    <name type="scientific">Cyanidiococcus yangmingshanensis</name>
    <dbReference type="NCBI Taxonomy" id="2690220"/>
    <lineage>
        <taxon>Eukaryota</taxon>
        <taxon>Rhodophyta</taxon>
        <taxon>Bangiophyceae</taxon>
        <taxon>Cyanidiales</taxon>
        <taxon>Cyanidiaceae</taxon>
        <taxon>Cyanidiococcus</taxon>
    </lineage>
</organism>
<protein>
    <submittedName>
        <fullName evidence="2">Uncharacterized protein</fullName>
    </submittedName>
</protein>
<dbReference type="Proteomes" id="UP000530660">
    <property type="component" value="Unassembled WGS sequence"/>
</dbReference>
<sequence length="243" mass="26713">MCCQLVDTPGTDSTFWQHAYQTEDEIEQAAAAAQYPGEPVHRSTGRQATEEMAPGMSFGGNDEISGDALHSRIRASISEGSETVPCRDDALSARDGVDTGLGETPNTLDGSSAFRASSSEVDPISVAKTSYCRYRAVLEHADAVVYVIDSSTDLFEPVVTELSQILTCLRNLHETRRRNGPTPLVWVCLHKWDQAVNRPGSRDPQQQDTEALADLLVENLCQCRISARGIRNSWQSSNCRSWH</sequence>
<dbReference type="Gene3D" id="3.40.50.300">
    <property type="entry name" value="P-loop containing nucleotide triphosphate hydrolases"/>
    <property type="match status" value="1"/>
</dbReference>
<feature type="compositionally biased region" description="Polar residues" evidence="1">
    <location>
        <begin position="104"/>
        <end position="115"/>
    </location>
</feature>
<gene>
    <name evidence="2" type="ORF">F1559_002218</name>
</gene>
<dbReference type="AlphaFoldDB" id="A0A7J7ID29"/>
<comment type="caution">
    <text evidence="2">The sequence shown here is derived from an EMBL/GenBank/DDBJ whole genome shotgun (WGS) entry which is preliminary data.</text>
</comment>
<feature type="compositionally biased region" description="Basic and acidic residues" evidence="1">
    <location>
        <begin position="85"/>
        <end position="97"/>
    </location>
</feature>
<reference evidence="2 3" key="1">
    <citation type="journal article" date="2020" name="J. Phycol.">
        <title>Comparative genome analysis reveals Cyanidiococcus gen. nov., a new extremophilic red algal genus sister to Cyanidioschyzon (Cyanidioschyzonaceae, Rhodophyta).</title>
        <authorList>
            <person name="Liu S.-L."/>
            <person name="Chiang Y.-R."/>
            <person name="Yoon H.S."/>
            <person name="Fu H.-Y."/>
        </authorList>
    </citation>
    <scope>NUCLEOTIDE SEQUENCE [LARGE SCALE GENOMIC DNA]</scope>
    <source>
        <strain evidence="2 3">THAL066</strain>
    </source>
</reference>
<keyword evidence="3" id="KW-1185">Reference proteome</keyword>
<feature type="region of interest" description="Disordered" evidence="1">
    <location>
        <begin position="79"/>
        <end position="115"/>
    </location>
</feature>
<name>A0A7J7ID29_9RHOD</name>
<evidence type="ECO:0000256" key="1">
    <source>
        <dbReference type="SAM" id="MobiDB-lite"/>
    </source>
</evidence>
<dbReference type="EMBL" id="VWRR01000019">
    <property type="protein sequence ID" value="KAF6000579.1"/>
    <property type="molecule type" value="Genomic_DNA"/>
</dbReference>
<evidence type="ECO:0000313" key="2">
    <source>
        <dbReference type="EMBL" id="KAF6000579.1"/>
    </source>
</evidence>